<reference evidence="2 3" key="1">
    <citation type="submission" date="2015-08" db="EMBL/GenBank/DDBJ databases">
        <authorList>
            <person name="Babu N.S."/>
            <person name="Beckwith C.J."/>
            <person name="Beseler K.G."/>
            <person name="Brison A."/>
            <person name="Carone J.V."/>
            <person name="Caskin T.P."/>
            <person name="Diamond M."/>
            <person name="Durham M.E."/>
            <person name="Foxe J.M."/>
            <person name="Go M."/>
            <person name="Henderson B.A."/>
            <person name="Jones I.B."/>
            <person name="McGettigan J.A."/>
            <person name="Micheletti S.J."/>
            <person name="Nasrallah M.E."/>
            <person name="Ortiz D."/>
            <person name="Piller C.R."/>
            <person name="Privatt S.R."/>
            <person name="Schneider S.L."/>
            <person name="Sharp S."/>
            <person name="Smith T.C."/>
            <person name="Stanton J.D."/>
            <person name="Ullery H.E."/>
            <person name="Wilson R.J."/>
            <person name="Serrano M.G."/>
            <person name="Buck G."/>
            <person name="Lee V."/>
            <person name="Wang Y."/>
            <person name="Carvalho R."/>
            <person name="Voegtly L."/>
            <person name="Shi R."/>
            <person name="Duckworth R."/>
            <person name="Johnson A."/>
            <person name="Loviza R."/>
            <person name="Walstead R."/>
            <person name="Shah Z."/>
            <person name="Kiflezghi M."/>
            <person name="Wade K."/>
            <person name="Ball S.L."/>
            <person name="Bradley K.W."/>
            <person name="Asai D.J."/>
            <person name="Bowman C.A."/>
            <person name="Russell D.A."/>
            <person name="Pope W.H."/>
            <person name="Jacobs-Sera D."/>
            <person name="Hendrix R.W."/>
            <person name="Hatfull G.F."/>
        </authorList>
    </citation>
    <scope>NUCLEOTIDE SEQUENCE [LARGE SCALE GENOMIC DNA]</scope>
    <source>
        <strain evidence="2 3">DSM 27710</strain>
    </source>
</reference>
<dbReference type="AlphaFoldDB" id="A0A0K1PD53"/>
<evidence type="ECO:0000313" key="3">
    <source>
        <dbReference type="Proteomes" id="UP000055590"/>
    </source>
</evidence>
<gene>
    <name evidence="2" type="ORF">AKJ08_1837</name>
</gene>
<dbReference type="EMBL" id="CP012332">
    <property type="protein sequence ID" value="AKU91450.1"/>
    <property type="molecule type" value="Genomic_DNA"/>
</dbReference>
<feature type="region of interest" description="Disordered" evidence="1">
    <location>
        <begin position="23"/>
        <end position="44"/>
    </location>
</feature>
<evidence type="ECO:0000256" key="1">
    <source>
        <dbReference type="SAM" id="MobiDB-lite"/>
    </source>
</evidence>
<name>A0A0K1PD53_9BACT</name>
<sequence length="44" mass="4916">MFDVFRSDDSAVEDAPGEVHCALHDATAKESKDNRDQPIDDLRV</sequence>
<evidence type="ECO:0000313" key="2">
    <source>
        <dbReference type="EMBL" id="AKU91450.1"/>
    </source>
</evidence>
<proteinExistence type="predicted"/>
<protein>
    <submittedName>
        <fullName evidence="2">Uncharacterized protein</fullName>
    </submittedName>
</protein>
<accession>A0A0K1PD53</accession>
<organism evidence="2 3">
    <name type="scientific">Vulgatibacter incomptus</name>
    <dbReference type="NCBI Taxonomy" id="1391653"/>
    <lineage>
        <taxon>Bacteria</taxon>
        <taxon>Pseudomonadati</taxon>
        <taxon>Myxococcota</taxon>
        <taxon>Myxococcia</taxon>
        <taxon>Myxococcales</taxon>
        <taxon>Cystobacterineae</taxon>
        <taxon>Vulgatibacteraceae</taxon>
        <taxon>Vulgatibacter</taxon>
    </lineage>
</organism>
<dbReference type="KEGG" id="vin:AKJ08_1837"/>
<dbReference type="Proteomes" id="UP000055590">
    <property type="component" value="Chromosome"/>
</dbReference>
<keyword evidence="3" id="KW-1185">Reference proteome</keyword>